<feature type="domain" description="DUF1592" evidence="5">
    <location>
        <begin position="428"/>
        <end position="553"/>
    </location>
</feature>
<evidence type="ECO:0008006" key="10">
    <source>
        <dbReference type="Google" id="ProtNLM"/>
    </source>
</evidence>
<dbReference type="Pfam" id="PF07637">
    <property type="entry name" value="PSD5"/>
    <property type="match status" value="1"/>
</dbReference>
<dbReference type="AlphaFoldDB" id="A0A5C5UVT8"/>
<evidence type="ECO:0000259" key="5">
    <source>
        <dbReference type="Pfam" id="PF07631"/>
    </source>
</evidence>
<dbReference type="InterPro" id="IPR013043">
    <property type="entry name" value="DUF1595"/>
</dbReference>
<dbReference type="InterPro" id="IPR031768">
    <property type="entry name" value="CBM60_xylan-bd"/>
</dbReference>
<feature type="domain" description="DUF1595" evidence="6">
    <location>
        <begin position="357"/>
        <end position="417"/>
    </location>
</feature>
<dbReference type="InterPro" id="IPR013036">
    <property type="entry name" value="DUF1587"/>
</dbReference>
<dbReference type="Proteomes" id="UP000318878">
    <property type="component" value="Unassembled WGS sequence"/>
</dbReference>
<dbReference type="InterPro" id="IPR011478">
    <property type="entry name" value="DUF1585"/>
</dbReference>
<dbReference type="Pfam" id="PF07631">
    <property type="entry name" value="PSD4"/>
    <property type="match status" value="1"/>
</dbReference>
<dbReference type="Pfam" id="PF07627">
    <property type="entry name" value="PSCyt3"/>
    <property type="match status" value="1"/>
</dbReference>
<proteinExistence type="predicted"/>
<dbReference type="OrthoDB" id="175242at2"/>
<evidence type="ECO:0000259" key="6">
    <source>
        <dbReference type="Pfam" id="PF07637"/>
    </source>
</evidence>
<feature type="domain" description="DUF1585" evidence="2">
    <location>
        <begin position="682"/>
        <end position="755"/>
    </location>
</feature>
<gene>
    <name evidence="8" type="ORF">Enr8_50390</name>
</gene>
<dbReference type="Gene3D" id="2.60.60.40">
    <property type="match status" value="1"/>
</dbReference>
<feature type="signal peptide" evidence="1">
    <location>
        <begin position="1"/>
        <end position="22"/>
    </location>
</feature>
<dbReference type="Pfam" id="PF07624">
    <property type="entry name" value="PSD2"/>
    <property type="match status" value="1"/>
</dbReference>
<dbReference type="InterPro" id="IPR013042">
    <property type="entry name" value="DUF1592"/>
</dbReference>
<keyword evidence="9" id="KW-1185">Reference proteome</keyword>
<reference evidence="8 9" key="1">
    <citation type="submission" date="2019-02" db="EMBL/GenBank/DDBJ databases">
        <title>Deep-cultivation of Planctomycetes and their phenomic and genomic characterization uncovers novel biology.</title>
        <authorList>
            <person name="Wiegand S."/>
            <person name="Jogler M."/>
            <person name="Boedeker C."/>
            <person name="Pinto D."/>
            <person name="Vollmers J."/>
            <person name="Rivas-Marin E."/>
            <person name="Kohn T."/>
            <person name="Peeters S.H."/>
            <person name="Heuer A."/>
            <person name="Rast P."/>
            <person name="Oberbeckmann S."/>
            <person name="Bunk B."/>
            <person name="Jeske O."/>
            <person name="Meyerdierks A."/>
            <person name="Storesund J.E."/>
            <person name="Kallscheuer N."/>
            <person name="Luecker S."/>
            <person name="Lage O.M."/>
            <person name="Pohl T."/>
            <person name="Merkel B.J."/>
            <person name="Hornburger P."/>
            <person name="Mueller R.-W."/>
            <person name="Bruemmer F."/>
            <person name="Labrenz M."/>
            <person name="Spormann A.M."/>
            <person name="Op Den Camp H."/>
            <person name="Overmann J."/>
            <person name="Amann R."/>
            <person name="Jetten M.S.M."/>
            <person name="Mascher T."/>
            <person name="Medema M.H."/>
            <person name="Devos D.P."/>
            <person name="Kaster A.-K."/>
            <person name="Ovreas L."/>
            <person name="Rohde M."/>
            <person name="Galperin M.Y."/>
            <person name="Jogler C."/>
        </authorList>
    </citation>
    <scope>NUCLEOTIDE SEQUENCE [LARGE SCALE GENOMIC DNA]</scope>
    <source>
        <strain evidence="8 9">Enr8</strain>
    </source>
</reference>
<feature type="domain" description="DUF1587" evidence="3">
    <location>
        <begin position="128"/>
        <end position="191"/>
    </location>
</feature>
<feature type="chain" id="PRO_5022867960" description="Cytochrome c domain-containing protein" evidence="1">
    <location>
        <begin position="23"/>
        <end position="761"/>
    </location>
</feature>
<dbReference type="Pfam" id="PF16841">
    <property type="entry name" value="CBM60"/>
    <property type="match status" value="1"/>
</dbReference>
<sequence length="761" mass="85358" precursor="true">MRFPALLLSTALLLATCTSLWADPAQHQAMFDKQVKPFLTKYCNDCHAGEFAESGIDFASFGKAEEVMTSGRKTWQKALSQMTVGAMPPSDEAQPSEEELKQALKWIRGALSDYSCDGPVDPGRETIRRLNRVEYQNTIRDLVGVEFKASEEFPADDVGYGFDNIGDVLSLSPLLLEKYYDAAVTIAGKAIVLDPSSLIRSERLKNFKLKDGSKSDDRISFPSHNIAKTDFEIDSPGEYKLSIRAYGTRAGDQLPNMHVKLDDQDKDFAVEALKGKEQNYEITKRFSKGKHHLEISFTNDHYDPNNPNRNKRDRNLIVTSVKLVGPPKITPESYPESHRKIFIAYPGQDGITAEVAARRILTRFASRAFRRPATADEVNRLYTLVASAQADGENFEASVRDGVVAILCSPNFLFRVEMDESKSPVRQLTEYELASRLSYFLWSSAPDHELLTLAYEGKLRSQLDQQIDRMLKSPKNSALVENFAGQWLQLRNLEDVKPDRRKFRGFTPALAKAMRQETELFFESIVKEDRSVLDLVGADYTYLNESLAKHYGVKDVKGEEFRKVSLKEKGRGGILTQASILTVTSNPTRTSPVKRGKWILENVLGTPPPDPPADVPTLEAQKELTGTLREQMAQHMANPSCASCHARMDPIGFALENFDAVGAFRTKDEGSKIDASGELPGGIKFEGASGLRQVILNEHRDEFVRAFSEKMLTYALGRGVEFFDMCAIDAIQDELERNDYRFSALVKAIVHSDPFQKRRTN</sequence>
<protein>
    <recommendedName>
        <fullName evidence="10">Cytochrome c domain-containing protein</fullName>
    </recommendedName>
</protein>
<evidence type="ECO:0000313" key="8">
    <source>
        <dbReference type="EMBL" id="TWT29522.1"/>
    </source>
</evidence>
<evidence type="ECO:0000259" key="7">
    <source>
        <dbReference type="Pfam" id="PF16841"/>
    </source>
</evidence>
<evidence type="ECO:0000259" key="4">
    <source>
        <dbReference type="Pfam" id="PF07627"/>
    </source>
</evidence>
<organism evidence="8 9">
    <name type="scientific">Blastopirellula retiformator</name>
    <dbReference type="NCBI Taxonomy" id="2527970"/>
    <lineage>
        <taxon>Bacteria</taxon>
        <taxon>Pseudomonadati</taxon>
        <taxon>Planctomycetota</taxon>
        <taxon>Planctomycetia</taxon>
        <taxon>Pirellulales</taxon>
        <taxon>Pirellulaceae</taxon>
        <taxon>Blastopirellula</taxon>
    </lineage>
</organism>
<evidence type="ECO:0000256" key="1">
    <source>
        <dbReference type="SAM" id="SignalP"/>
    </source>
</evidence>
<dbReference type="EMBL" id="SJPF01000008">
    <property type="protein sequence ID" value="TWT29522.1"/>
    <property type="molecule type" value="Genomic_DNA"/>
</dbReference>
<comment type="caution">
    <text evidence="8">The sequence shown here is derived from an EMBL/GenBank/DDBJ whole genome shotgun (WGS) entry which is preliminary data.</text>
</comment>
<keyword evidence="1" id="KW-0732">Signal</keyword>
<evidence type="ECO:0000313" key="9">
    <source>
        <dbReference type="Proteomes" id="UP000318878"/>
    </source>
</evidence>
<evidence type="ECO:0000259" key="2">
    <source>
        <dbReference type="Pfam" id="PF07624"/>
    </source>
</evidence>
<dbReference type="RefSeq" id="WP_146437000.1">
    <property type="nucleotide sequence ID" value="NZ_SJPF01000008.1"/>
</dbReference>
<dbReference type="Pfam" id="PF07626">
    <property type="entry name" value="PSD3"/>
    <property type="match status" value="1"/>
</dbReference>
<feature type="domain" description="DUF1588" evidence="4">
    <location>
        <begin position="571"/>
        <end position="668"/>
    </location>
</feature>
<evidence type="ECO:0000259" key="3">
    <source>
        <dbReference type="Pfam" id="PF07626"/>
    </source>
</evidence>
<accession>A0A5C5UVT8</accession>
<name>A0A5C5UVT8_9BACT</name>
<dbReference type="InterPro" id="IPR013039">
    <property type="entry name" value="DUF1588"/>
</dbReference>
<feature type="domain" description="Carbohydrate binding module xylan-binding" evidence="7">
    <location>
        <begin position="241"/>
        <end position="326"/>
    </location>
</feature>